<feature type="region of interest" description="Disordered" evidence="1">
    <location>
        <begin position="413"/>
        <end position="457"/>
    </location>
</feature>
<comment type="caution">
    <text evidence="3">The sequence shown here is derived from an EMBL/GenBank/DDBJ whole genome shotgun (WGS) entry which is preliminary data.</text>
</comment>
<accession>A0A438GYX0</accession>
<dbReference type="InterPro" id="IPR026960">
    <property type="entry name" value="RVT-Znf"/>
</dbReference>
<feature type="compositionally biased region" description="Basic and acidic residues" evidence="1">
    <location>
        <begin position="418"/>
        <end position="450"/>
    </location>
</feature>
<evidence type="ECO:0000259" key="2">
    <source>
        <dbReference type="PROSITE" id="PS50878"/>
    </source>
</evidence>
<dbReference type="Pfam" id="PF14111">
    <property type="entry name" value="DUF4283"/>
    <property type="match status" value="1"/>
</dbReference>
<sequence>MVEAVWVHKSIQKSHDMWNVISQQELPKNDIGLICPVPGVQGPRWTLPMGLFRLLVMKILQCHRGQRENEGRRKRWFAVESKSFEISIEGLGGSLRGVIVERGRGYSRWVRFGECSLRCLLAGVEACCRDVEMPRWSKGWKENGRFLRLECRENGAGRFIFCKVVTAEKKSFSLVFPEGEGIHGGWLILAENLRVLGVVPFSEEKVEPKAVFGNSRKAESGMNGGERMSYASVVKKNECLEEEAIWLQIGEGAVQGREEKLRRCLVGKFEEGPLLGSEVQVLKVWARSTWQLRGGLQVHIFGGSLILFEFEDVLEAERVLKRGSRRFRERLISLERWYHETGCLVQEEAYKEAWVRVLGLPLHLWSREVLIKIGDCCGGFLEVMKLVIGSICYSIQLWWEILPKFSVVVPRSYSEGSPESKVRGDIGGDTRASKGVEKDLGQEQTGKEDVSSSGGKSGCLGEGVDSHLQKVVAGGDVFGGGGRRVCLEMTGDYKGASGPVGESPVGRQQDKRGVGPVFELREGLGWAHFEGPSILSEGDSLGVENPLGLIAGDDRAAATVPMEWIEPPEVWNSGADEVLQAEAARAAKGYRGVRASYSSPLSCRKRTASGSRRRGCGSATEMDGVDGDISPLNMVLADGRGEEGCSGEEMAMVLVEETSTDEKYSLRQTVGGTESVEDWKSSCLAQFSDFLGMPTTGCEEEILNMLKRWIMRKDQKNQRIGAKRAKVETSKSVRELKRGANDRDKRRLIKSLIKTQKADLVCLQETKIQRISSSIVRSLGVGRSLEWGALDSQGMARGVLVFWDTRVLELLEMEIGNFSVSCRFKNVEDGFCWVFTGVYGPAVGRLREDLWEELGTIRGLWQDPWCLGGDFNVIRLLGERNRISRLSSAMRRFSEIIDDLELRDFPLQGGSFTWRGGLNNQTQSRLDRFLVSEDWEGYFSGAIQSLLPIIVSDHCPILLDCGGTRKGPSPFRFENMWLKEEGFRDLLRNWWVGFNFRGSFSFTLSEKLKALKACLKVWNREVFGNVNARKDSALKQMMLWDAIEGDRVLNTEEQNSRKKALEEYEKWVLMEETAWRQKSRELWLREGDKNTGYFHKMANAHRRVNSMVKIKINGTWVSEESDIKEGVVQAFHSLLSETAEWRPRCNGLQVGVLEGENATMLEAPFSEEEVFGALSDLNGDKAPGPDGFTMAFWQFSWSFLKEEVMGFFKEFHDQGKFVKSINASFLVLIPKKGGTEDLKDFRPISLVGSLYKLLAKVLANRLKKVMGKLVSKSQNAFVEGRQILDASLIANEAIHSMQNSGGGGILCKLDIEKAYDHVNWSFLFWLMEMMGFGAKWISWIQWCIGTVSFSVLINGTSSGFFKSSRGLRQGDPLSPYLFVIVMEALSCLLKRAKERGFLSGWQLSGRGGGGVEITHLLFADDTLVFCEPSTDQVSYLSWLLMWFEAMSGLKVNLDKSEIIAVGRVENVEEVALEFGCKVSRLPSTYLGLPLGLVSRRWLLGTELRKDAKKREFEIGAYPKGFSLGWWGIGKEASFSEMRQVISAKYGEEEGGWRSCVVRGSYGVGLWKAIRGGWEAVGNNLAYAVGNGRRIRFWEDKWCGDDKLCSLFPSLYAISLDKEAWVADVWSHSGGGVWAPRFSRSINDWEVIEVERLLLRLQGRRVYSDVEDEVIWTKAKDKRFSVKSLYKDLDPERREEFPANIIWNSLVPPRVSFFVWEATWKKSITLDRLQRRGFSLANRCYLCLVEEESIDHILLHCGLARSLWSLLFSLFGVSWVLPSSIREALLGWLGPCVGKERGKCGVQHPCASLDCLEGKKQ</sequence>
<feature type="domain" description="Reverse transcriptase" evidence="2">
    <location>
        <begin position="1210"/>
        <end position="1490"/>
    </location>
</feature>
<dbReference type="PROSITE" id="PS50878">
    <property type="entry name" value="RT_POL"/>
    <property type="match status" value="1"/>
</dbReference>
<dbReference type="InterPro" id="IPR052343">
    <property type="entry name" value="Retrotransposon-Effector_Assoc"/>
</dbReference>
<dbReference type="GO" id="GO:0003677">
    <property type="term" value="F:DNA binding"/>
    <property type="evidence" value="ECO:0007669"/>
    <property type="project" value="InterPro"/>
</dbReference>
<dbReference type="Pfam" id="PF13966">
    <property type="entry name" value="zf-RVT"/>
    <property type="match status" value="1"/>
</dbReference>
<dbReference type="SUPFAM" id="SSF56672">
    <property type="entry name" value="DNA/RNA polymerases"/>
    <property type="match status" value="1"/>
</dbReference>
<gene>
    <name evidence="3" type="primary">YTX2_831</name>
    <name evidence="3" type="ORF">CK203_048092</name>
</gene>
<reference evidence="3 4" key="1">
    <citation type="journal article" date="2018" name="PLoS Genet.">
        <title>Population sequencing reveals clonal diversity and ancestral inbreeding in the grapevine cultivar Chardonnay.</title>
        <authorList>
            <person name="Roach M.J."/>
            <person name="Johnson D.L."/>
            <person name="Bohlmann J."/>
            <person name="van Vuuren H.J."/>
            <person name="Jones S.J."/>
            <person name="Pretorius I.S."/>
            <person name="Schmidt S.A."/>
            <person name="Borneman A.R."/>
        </authorList>
    </citation>
    <scope>NUCLEOTIDE SEQUENCE [LARGE SCALE GENOMIC DNA]</scope>
    <source>
        <strain evidence="4">cv. Chardonnay</strain>
        <tissue evidence="3">Leaf</tissue>
    </source>
</reference>
<dbReference type="SUPFAM" id="SSF56219">
    <property type="entry name" value="DNase I-like"/>
    <property type="match status" value="1"/>
</dbReference>
<protein>
    <submittedName>
        <fullName evidence="3">Transposon TX1 uncharacterized 149 kDa protein</fullName>
    </submittedName>
</protein>
<dbReference type="InterPro" id="IPR043502">
    <property type="entry name" value="DNA/RNA_pol_sf"/>
</dbReference>
<evidence type="ECO:0000313" key="4">
    <source>
        <dbReference type="Proteomes" id="UP000288805"/>
    </source>
</evidence>
<evidence type="ECO:0000313" key="3">
    <source>
        <dbReference type="EMBL" id="RVW77442.1"/>
    </source>
</evidence>
<name>A0A438GYX0_VITVI</name>
<dbReference type="Gene3D" id="3.60.10.10">
    <property type="entry name" value="Endonuclease/exonuclease/phosphatase"/>
    <property type="match status" value="1"/>
</dbReference>
<dbReference type="PANTHER" id="PTHR46890:SF50">
    <property type="entry name" value="RNA-DIRECTED DNA POLYMERASE, EUKARYOTA, REVERSE TRANSCRIPTASE ZINC-BINDING DOMAIN PROTEIN-RELATED"/>
    <property type="match status" value="1"/>
</dbReference>
<dbReference type="GO" id="GO:0006281">
    <property type="term" value="P:DNA repair"/>
    <property type="evidence" value="ECO:0007669"/>
    <property type="project" value="InterPro"/>
</dbReference>
<dbReference type="InterPro" id="IPR036691">
    <property type="entry name" value="Endo/exonu/phosph_ase_sf"/>
</dbReference>
<dbReference type="InterPro" id="IPR025558">
    <property type="entry name" value="DUF4283"/>
</dbReference>
<proteinExistence type="predicted"/>
<dbReference type="InterPro" id="IPR005135">
    <property type="entry name" value="Endo/exonuclease/phosphatase"/>
</dbReference>
<evidence type="ECO:0000256" key="1">
    <source>
        <dbReference type="SAM" id="MobiDB-lite"/>
    </source>
</evidence>
<dbReference type="PROSITE" id="PS00726">
    <property type="entry name" value="AP_NUCLEASE_F1_1"/>
    <property type="match status" value="1"/>
</dbReference>
<dbReference type="InterPro" id="IPR000477">
    <property type="entry name" value="RT_dom"/>
</dbReference>
<dbReference type="GO" id="GO:0004519">
    <property type="term" value="F:endonuclease activity"/>
    <property type="evidence" value="ECO:0007669"/>
    <property type="project" value="InterPro"/>
</dbReference>
<organism evidence="3 4">
    <name type="scientific">Vitis vinifera</name>
    <name type="common">Grape</name>
    <dbReference type="NCBI Taxonomy" id="29760"/>
    <lineage>
        <taxon>Eukaryota</taxon>
        <taxon>Viridiplantae</taxon>
        <taxon>Streptophyta</taxon>
        <taxon>Embryophyta</taxon>
        <taxon>Tracheophyta</taxon>
        <taxon>Spermatophyta</taxon>
        <taxon>Magnoliopsida</taxon>
        <taxon>eudicotyledons</taxon>
        <taxon>Gunneridae</taxon>
        <taxon>Pentapetalae</taxon>
        <taxon>rosids</taxon>
        <taxon>Vitales</taxon>
        <taxon>Vitaceae</taxon>
        <taxon>Viteae</taxon>
        <taxon>Vitis</taxon>
    </lineage>
</organism>
<dbReference type="EMBL" id="QGNW01000313">
    <property type="protein sequence ID" value="RVW77442.1"/>
    <property type="molecule type" value="Genomic_DNA"/>
</dbReference>
<dbReference type="Pfam" id="PF03372">
    <property type="entry name" value="Exo_endo_phos"/>
    <property type="match status" value="1"/>
</dbReference>
<dbReference type="CDD" id="cd01650">
    <property type="entry name" value="RT_nLTR_like"/>
    <property type="match status" value="1"/>
</dbReference>
<dbReference type="InterPro" id="IPR020847">
    <property type="entry name" value="AP_endonuclease_F1_BS"/>
</dbReference>
<dbReference type="PANTHER" id="PTHR46890">
    <property type="entry name" value="NON-LTR RETROLELEMENT REVERSE TRANSCRIPTASE-LIKE PROTEIN-RELATED"/>
    <property type="match status" value="1"/>
</dbReference>
<dbReference type="Proteomes" id="UP000288805">
    <property type="component" value="Unassembled WGS sequence"/>
</dbReference>
<dbReference type="Pfam" id="PF00078">
    <property type="entry name" value="RVT_1"/>
    <property type="match status" value="1"/>
</dbReference>